<evidence type="ECO:0000313" key="3">
    <source>
        <dbReference type="Proteomes" id="UP001202961"/>
    </source>
</evidence>
<feature type="domain" description="DUF1559" evidence="1">
    <location>
        <begin position="32"/>
        <end position="317"/>
    </location>
</feature>
<accession>A0ABT0UFI2</accession>
<dbReference type="Proteomes" id="UP001202961">
    <property type="component" value="Unassembled WGS sequence"/>
</dbReference>
<protein>
    <submittedName>
        <fullName evidence="2">DUF1559 domain-containing protein</fullName>
    </submittedName>
</protein>
<organism evidence="2 3">
    <name type="scientific">Aporhodopirellula aestuarii</name>
    <dbReference type="NCBI Taxonomy" id="2950107"/>
    <lineage>
        <taxon>Bacteria</taxon>
        <taxon>Pseudomonadati</taxon>
        <taxon>Planctomycetota</taxon>
        <taxon>Planctomycetia</taxon>
        <taxon>Pirellulales</taxon>
        <taxon>Pirellulaceae</taxon>
        <taxon>Aporhodopirellula</taxon>
    </lineage>
</organism>
<dbReference type="InterPro" id="IPR045584">
    <property type="entry name" value="Pilin-like"/>
</dbReference>
<proteinExistence type="predicted"/>
<dbReference type="Pfam" id="PF07963">
    <property type="entry name" value="N_methyl"/>
    <property type="match status" value="1"/>
</dbReference>
<name>A0ABT0UFI2_9BACT</name>
<evidence type="ECO:0000313" key="2">
    <source>
        <dbReference type="EMBL" id="MCM2374891.1"/>
    </source>
</evidence>
<dbReference type="PANTHER" id="PTHR30093">
    <property type="entry name" value="GENERAL SECRETION PATHWAY PROTEIN G"/>
    <property type="match status" value="1"/>
</dbReference>
<dbReference type="NCBIfam" id="TIGR02532">
    <property type="entry name" value="IV_pilin_GFxxxE"/>
    <property type="match status" value="1"/>
</dbReference>
<reference evidence="2 3" key="1">
    <citation type="journal article" date="2022" name="Syst. Appl. Microbiol.">
        <title>Rhodopirellula aestuarii sp. nov., a novel member of the genus Rhodopirellula isolated from brackish sediments collected in the Tagus River estuary, Portugal.</title>
        <authorList>
            <person name="Vitorino I.R."/>
            <person name="Klimek D."/>
            <person name="Calusinska M."/>
            <person name="Lobo-da-Cunha A."/>
            <person name="Vasconcelos V."/>
            <person name="Lage O.M."/>
        </authorList>
    </citation>
    <scope>NUCLEOTIDE SEQUENCE [LARGE SCALE GENOMIC DNA]</scope>
    <source>
        <strain evidence="2 3">ICT_H3.1</strain>
    </source>
</reference>
<sequence>MKKLRPAFTLVELLVVIAIIGVLVGLLLPAVQAAREAARRMQCGNNLKQIALACHNYQSTYGRFPPSALVDLNVTTTGNNGSWGVHGRILPFLEQGNVFENVDLSVAWDFQMAIDGVKIPVYACPSDPGTDQVRTFDDNRPSLYPTTYGFNFGRWFVFDPVEQKGGDGMFFPNRMLDFRDCLDGSSHTLLAGEVKAWTPYQRNGGPSSTTMPTTQLEAEAIVASGGQFKDTGHTEWPDGRVHHTGFTVTLAPNSVVHYTNSGREYEEMDYNSWQEGKDGGAGSPTYAMITSRSHHTGLVQVAKVDGSVTAVTESIDIETWHALGTRNGREVIRGE</sequence>
<dbReference type="SUPFAM" id="SSF54523">
    <property type="entry name" value="Pili subunits"/>
    <property type="match status" value="1"/>
</dbReference>
<evidence type="ECO:0000259" key="1">
    <source>
        <dbReference type="Pfam" id="PF07596"/>
    </source>
</evidence>
<dbReference type="Pfam" id="PF07596">
    <property type="entry name" value="SBP_bac_10"/>
    <property type="match status" value="1"/>
</dbReference>
<dbReference type="InterPro" id="IPR012902">
    <property type="entry name" value="N_methyl_site"/>
</dbReference>
<keyword evidence="3" id="KW-1185">Reference proteome</keyword>
<dbReference type="RefSeq" id="WP_250933153.1">
    <property type="nucleotide sequence ID" value="NZ_JAMQBK010000109.1"/>
</dbReference>
<comment type="caution">
    <text evidence="2">The sequence shown here is derived from an EMBL/GenBank/DDBJ whole genome shotgun (WGS) entry which is preliminary data.</text>
</comment>
<dbReference type="PANTHER" id="PTHR30093:SF2">
    <property type="entry name" value="TYPE II SECRETION SYSTEM PROTEIN H"/>
    <property type="match status" value="1"/>
</dbReference>
<dbReference type="EMBL" id="JAMQBK010000109">
    <property type="protein sequence ID" value="MCM2374891.1"/>
    <property type="molecule type" value="Genomic_DNA"/>
</dbReference>
<gene>
    <name evidence="2" type="ORF">NB063_30075</name>
</gene>
<dbReference type="InterPro" id="IPR011453">
    <property type="entry name" value="DUF1559"/>
</dbReference>
<dbReference type="Gene3D" id="3.30.700.10">
    <property type="entry name" value="Glycoprotein, Type 4 Pilin"/>
    <property type="match status" value="1"/>
</dbReference>